<dbReference type="Proteomes" id="UP000790377">
    <property type="component" value="Unassembled WGS sequence"/>
</dbReference>
<proteinExistence type="predicted"/>
<evidence type="ECO:0000313" key="1">
    <source>
        <dbReference type="EMBL" id="KAH7904917.1"/>
    </source>
</evidence>
<keyword evidence="2" id="KW-1185">Reference proteome</keyword>
<reference evidence="1" key="1">
    <citation type="journal article" date="2021" name="New Phytol.">
        <title>Evolutionary innovations through gain and loss of genes in the ectomycorrhizal Boletales.</title>
        <authorList>
            <person name="Wu G."/>
            <person name="Miyauchi S."/>
            <person name="Morin E."/>
            <person name="Kuo A."/>
            <person name="Drula E."/>
            <person name="Varga T."/>
            <person name="Kohler A."/>
            <person name="Feng B."/>
            <person name="Cao Y."/>
            <person name="Lipzen A."/>
            <person name="Daum C."/>
            <person name="Hundley H."/>
            <person name="Pangilinan J."/>
            <person name="Johnson J."/>
            <person name="Barry K."/>
            <person name="LaButti K."/>
            <person name="Ng V."/>
            <person name="Ahrendt S."/>
            <person name="Min B."/>
            <person name="Choi I.G."/>
            <person name="Park H."/>
            <person name="Plett J.M."/>
            <person name="Magnuson J."/>
            <person name="Spatafora J.W."/>
            <person name="Nagy L.G."/>
            <person name="Henrissat B."/>
            <person name="Grigoriev I.V."/>
            <person name="Yang Z.L."/>
            <person name="Xu J."/>
            <person name="Martin F.M."/>
        </authorList>
    </citation>
    <scope>NUCLEOTIDE SEQUENCE</scope>
    <source>
        <strain evidence="1">ATCC 28755</strain>
    </source>
</reference>
<gene>
    <name evidence="1" type="ORF">BJ138DRAFT_848428</name>
</gene>
<protein>
    <submittedName>
        <fullName evidence="1">Quinon protein alcohol dehydrogenase-like superfamily</fullName>
    </submittedName>
</protein>
<evidence type="ECO:0000313" key="2">
    <source>
        <dbReference type="Proteomes" id="UP000790377"/>
    </source>
</evidence>
<name>A0ACB7ZVM2_9AGAM</name>
<dbReference type="EMBL" id="MU268324">
    <property type="protein sequence ID" value="KAH7904917.1"/>
    <property type="molecule type" value="Genomic_DNA"/>
</dbReference>
<accession>A0ACB7ZVM2</accession>
<organism evidence="1 2">
    <name type="scientific">Hygrophoropsis aurantiaca</name>
    <dbReference type="NCBI Taxonomy" id="72124"/>
    <lineage>
        <taxon>Eukaryota</taxon>
        <taxon>Fungi</taxon>
        <taxon>Dikarya</taxon>
        <taxon>Basidiomycota</taxon>
        <taxon>Agaricomycotina</taxon>
        <taxon>Agaricomycetes</taxon>
        <taxon>Agaricomycetidae</taxon>
        <taxon>Boletales</taxon>
        <taxon>Coniophorineae</taxon>
        <taxon>Hygrophoropsidaceae</taxon>
        <taxon>Hygrophoropsis</taxon>
    </lineage>
</organism>
<sequence length="490" mass="53670">MATSASPSLEDPASHLSTKVFKGHTDFVWSVAYFHDGKHIISGSEDKTIRIWDVESRTHMGESLAHDYKVYSVAVSPDGRRLVSGGKGVALWDLGSRAVRWKKENSEVRGYRVAYSPGGQLIAAGHDEVIVLLNAETGEQIRDSLQFGERAWCLAFSPDAAQLAAGSRTGEVRVFDVATGETVVGPFKGHTDGVTSLVYTLDGQQFITASWDFSIRVWDAATGQEIGDLMRHEDWIRQIALSRDGQRLASASDDRTVRVWDLKTRRQIGGPLQAQDSRDFFSVAWSPDGRSIIAATKENIYLWDSPPLDDHTAIPQASVPTTSIAPLPITSRPRQHSVSSSILNLPAGSQPLNQTPATNKLPDDFFDSSPNLPGHAHNQISVPLRPSIPNITKPKTDPKTLFTSAPSPKTIEMQPPPPKIPIYSPVGKVALGQADKRLYMDESKDKKPKPGDDDSEQEVLVDVEVNCWDIFCAIITSCFPCCSSESQSDK</sequence>
<comment type="caution">
    <text evidence="1">The sequence shown here is derived from an EMBL/GenBank/DDBJ whole genome shotgun (WGS) entry which is preliminary data.</text>
</comment>